<proteinExistence type="predicted"/>
<evidence type="ECO:0000256" key="1">
    <source>
        <dbReference type="SAM" id="Coils"/>
    </source>
</evidence>
<keyword evidence="1" id="KW-0175">Coiled coil</keyword>
<accession>A0AAF0IBP5</accession>
<gene>
    <name evidence="2" type="ORF">OdinLCB4_006765</name>
</gene>
<dbReference type="Proteomes" id="UP000186851">
    <property type="component" value="Chromosome"/>
</dbReference>
<organism evidence="2 3">
    <name type="scientific">Odinarchaeota yellowstonii (strain LCB_4)</name>
    <dbReference type="NCBI Taxonomy" id="1841599"/>
    <lineage>
        <taxon>Archaea</taxon>
        <taxon>Promethearchaeati</taxon>
        <taxon>Candidatus Odinarchaeota</taxon>
        <taxon>Candidatus Odinarchaeia</taxon>
        <taxon>Candidatus Odinarchaeales</taxon>
        <taxon>Candidatus Odinarchaeaceae</taxon>
        <taxon>Candidatus Odinarchaeum</taxon>
    </lineage>
</organism>
<protein>
    <submittedName>
        <fullName evidence="2">Uncharacterized protein</fullName>
    </submittedName>
</protein>
<dbReference type="KEGG" id="oyw:OdinLCB4_006765"/>
<evidence type="ECO:0000313" key="2">
    <source>
        <dbReference type="EMBL" id="WEU40167.1"/>
    </source>
</evidence>
<sequence length="107" mass="12250">MAWQGRGRYRNMYYLTGLPGCVRFGYSPGWRTGGYHGLSPCAQYLAETGQFKPTVKPWITPILQSITDPQQRLQFLKISYEALKTQLEDLKKEIDKLESASEENSQS</sequence>
<name>A0AAF0IBP5_ODILC</name>
<dbReference type="AlphaFoldDB" id="A0AAF0IBP5"/>
<evidence type="ECO:0000313" key="3">
    <source>
        <dbReference type="Proteomes" id="UP000186851"/>
    </source>
</evidence>
<feature type="coiled-coil region" evidence="1">
    <location>
        <begin position="73"/>
        <end position="107"/>
    </location>
</feature>
<reference evidence="2" key="2">
    <citation type="journal article" date="2022" name="Nat. Microbiol.">
        <title>A closed Candidatus Odinarchaeum chromosome exposes Asgard archaeal viruses.</title>
        <authorList>
            <person name="Tamarit D."/>
            <person name="Caceres E.F."/>
            <person name="Krupovic M."/>
            <person name="Nijland R."/>
            <person name="Eme L."/>
            <person name="Robinson N.P."/>
            <person name="Ettema T.J.G."/>
        </authorList>
    </citation>
    <scope>NUCLEOTIDE SEQUENCE</scope>
    <source>
        <strain evidence="2">LCB_4</strain>
    </source>
</reference>
<reference evidence="2" key="1">
    <citation type="journal article" date="2017" name="Nature">
        <title>Asgard archaea illuminate the origin of eukaryotic cellular complexity.</title>
        <authorList>
            <person name="Zaremba-Niedzwiedzka K."/>
            <person name="Caceres E.F."/>
            <person name="Saw J.H."/>
            <person name="Backstrom D."/>
            <person name="Juzokaite L."/>
            <person name="Vancaester E."/>
            <person name="Seitz K.W."/>
            <person name="Anantharaman K."/>
            <person name="Starnawski P."/>
            <person name="Kjeldsen K.U."/>
            <person name="Scott M.B."/>
            <person name="Nunoura T."/>
            <person name="Banfield J.F."/>
            <person name="Schramm A."/>
            <person name="Baker B.J."/>
            <person name="Spang A."/>
            <person name="Ettema T.J.G."/>
        </authorList>
    </citation>
    <scope>NUCLEOTIDE SEQUENCE</scope>
    <source>
        <strain evidence="2">LCB_4</strain>
    </source>
</reference>
<dbReference type="EMBL" id="CP091871">
    <property type="protein sequence ID" value="WEU40167.1"/>
    <property type="molecule type" value="Genomic_DNA"/>
</dbReference>